<feature type="region of interest" description="Disordered" evidence="6">
    <location>
        <begin position="34"/>
        <end position="70"/>
    </location>
</feature>
<reference evidence="9 10" key="1">
    <citation type="submission" date="2025-04" db="UniProtKB">
        <authorList>
            <consortium name="RefSeq"/>
        </authorList>
    </citation>
    <scope>IDENTIFICATION</scope>
    <source>
        <tissue evidence="9 10">Whole body</tissue>
    </source>
</reference>
<evidence type="ECO:0000256" key="6">
    <source>
        <dbReference type="SAM" id="MobiDB-lite"/>
    </source>
</evidence>
<evidence type="ECO:0000313" key="8">
    <source>
        <dbReference type="Proteomes" id="UP000694925"/>
    </source>
</evidence>
<feature type="region of interest" description="Disordered" evidence="6">
    <location>
        <begin position="99"/>
        <end position="148"/>
    </location>
</feature>
<dbReference type="GO" id="GO:0005929">
    <property type="term" value="C:cilium"/>
    <property type="evidence" value="ECO:0007669"/>
    <property type="project" value="UniProtKB-SubCell"/>
</dbReference>
<protein>
    <recommendedName>
        <fullName evidence="7">Enkurin domain-containing protein</fullName>
    </recommendedName>
</protein>
<sequence length="350" mass="40346">MTTLKGVFPDTKPIKGKNFIHENVKNLRRLENLHNKQDLHRSQANNRKKIKHESNVNSKLSSNKRTDENQELCKKCSAPMLNHKNNNYVKKTIHSTSNNLLLGTEKKKESSGKGSHKSGQKLKEKVVIEPDSNFSCNSDGDNADNNMEKKVTFRNQGIQTLDDKEVEELYNQKTDKNVKENLPSDRGDSNQIQNPQSKNEPVKNAKASSLKEEINFIKFNKENTAVNKTGIHANNSNNSNIIPANYRMGMVPKYIKTRKEVQEKVQKTKEELDPNCPKGHLPLPDIERKETLRMLRKNYQDYVNELNMMPIKVDTLRAQRRKIEIEKQLNKLEEGIKVFSRPKVYVKMNA</sequence>
<feature type="compositionally biased region" description="Basic and acidic residues" evidence="6">
    <location>
        <begin position="173"/>
        <end position="188"/>
    </location>
</feature>
<evidence type="ECO:0000313" key="9">
    <source>
        <dbReference type="RefSeq" id="XP_017878864.1"/>
    </source>
</evidence>
<dbReference type="GO" id="GO:0005881">
    <property type="term" value="C:cytoplasmic microtubule"/>
    <property type="evidence" value="ECO:0007669"/>
    <property type="project" value="TreeGrafter"/>
</dbReference>
<dbReference type="KEGG" id="ccal:108624224"/>
<organism evidence="8 9">
    <name type="scientific">Ceratina calcarata</name>
    <dbReference type="NCBI Taxonomy" id="156304"/>
    <lineage>
        <taxon>Eukaryota</taxon>
        <taxon>Metazoa</taxon>
        <taxon>Ecdysozoa</taxon>
        <taxon>Arthropoda</taxon>
        <taxon>Hexapoda</taxon>
        <taxon>Insecta</taxon>
        <taxon>Pterygota</taxon>
        <taxon>Neoptera</taxon>
        <taxon>Endopterygota</taxon>
        <taxon>Hymenoptera</taxon>
        <taxon>Apocrita</taxon>
        <taxon>Aculeata</taxon>
        <taxon>Apoidea</taxon>
        <taxon>Anthophila</taxon>
        <taxon>Apidae</taxon>
        <taxon>Ceratina</taxon>
        <taxon>Zadontomerus</taxon>
    </lineage>
</organism>
<dbReference type="InterPro" id="IPR027012">
    <property type="entry name" value="Enkurin_dom"/>
</dbReference>
<proteinExistence type="predicted"/>
<evidence type="ECO:0000256" key="1">
    <source>
        <dbReference type="ARBA" id="ARBA00004138"/>
    </source>
</evidence>
<feature type="domain" description="Enkurin" evidence="7">
    <location>
        <begin position="255"/>
        <end position="347"/>
    </location>
</feature>
<keyword evidence="5" id="KW-0966">Cell projection</keyword>
<dbReference type="Proteomes" id="UP000694925">
    <property type="component" value="Unplaced"/>
</dbReference>
<feature type="compositionally biased region" description="Polar residues" evidence="6">
    <location>
        <begin position="189"/>
        <end position="199"/>
    </location>
</feature>
<keyword evidence="8" id="KW-1185">Reference proteome</keyword>
<dbReference type="PANTHER" id="PTHR21490">
    <property type="entry name" value="ENKURIN-RELATED"/>
    <property type="match status" value="1"/>
</dbReference>
<keyword evidence="4" id="KW-0206">Cytoskeleton</keyword>
<evidence type="ECO:0000313" key="10">
    <source>
        <dbReference type="RefSeq" id="XP_026668869.1"/>
    </source>
</evidence>
<dbReference type="InterPro" id="IPR052102">
    <property type="entry name" value="Enkurin_domain-protein"/>
</dbReference>
<dbReference type="RefSeq" id="XP_026668869.1">
    <property type="nucleotide sequence ID" value="XM_026813068.1"/>
</dbReference>
<feature type="compositionally biased region" description="Polar residues" evidence="6">
    <location>
        <begin position="132"/>
        <end position="145"/>
    </location>
</feature>
<name>A0AAJ7N5Q3_9HYME</name>
<evidence type="ECO:0000256" key="2">
    <source>
        <dbReference type="ARBA" id="ARBA00004245"/>
    </source>
</evidence>
<dbReference type="AlphaFoldDB" id="A0AAJ7N5Q3"/>
<evidence type="ECO:0000256" key="4">
    <source>
        <dbReference type="ARBA" id="ARBA00023212"/>
    </source>
</evidence>
<feature type="region of interest" description="Disordered" evidence="6">
    <location>
        <begin position="171"/>
        <end position="207"/>
    </location>
</feature>
<keyword evidence="3" id="KW-0963">Cytoplasm</keyword>
<gene>
    <name evidence="9 10" type="primary">LOC108624224</name>
</gene>
<dbReference type="GeneID" id="108624224"/>
<evidence type="ECO:0000256" key="5">
    <source>
        <dbReference type="ARBA" id="ARBA00023273"/>
    </source>
</evidence>
<dbReference type="RefSeq" id="XP_017878864.1">
    <property type="nucleotide sequence ID" value="XM_018023375.2"/>
</dbReference>
<comment type="subcellular location">
    <subcellularLocation>
        <location evidence="1">Cell projection</location>
        <location evidence="1">Cilium</location>
    </subcellularLocation>
    <subcellularLocation>
        <location evidence="2">Cytoplasm</location>
        <location evidence="2">Cytoskeleton</location>
    </subcellularLocation>
</comment>
<dbReference type="PANTHER" id="PTHR21490:SF2">
    <property type="entry name" value="ENKURIN DOMAIN-CONTAINING PROTEIN 1"/>
    <property type="match status" value="1"/>
</dbReference>
<evidence type="ECO:0000256" key="3">
    <source>
        <dbReference type="ARBA" id="ARBA00022490"/>
    </source>
</evidence>
<dbReference type="Pfam" id="PF13864">
    <property type="entry name" value="Enkurin"/>
    <property type="match status" value="1"/>
</dbReference>
<accession>A0AAJ7N5Q3</accession>
<dbReference type="PROSITE" id="PS51665">
    <property type="entry name" value="ENKURIN"/>
    <property type="match status" value="1"/>
</dbReference>
<evidence type="ECO:0000259" key="7">
    <source>
        <dbReference type="PROSITE" id="PS51665"/>
    </source>
</evidence>